<dbReference type="PROSITE" id="PS00058">
    <property type="entry name" value="DNA_MISMATCH_REPAIR_1"/>
    <property type="match status" value="1"/>
</dbReference>
<evidence type="ECO:0000256" key="1">
    <source>
        <dbReference type="ARBA" id="ARBA00006082"/>
    </source>
</evidence>
<dbReference type="CDD" id="cd16926">
    <property type="entry name" value="HATPase_MutL-MLH-PMS-like"/>
    <property type="match status" value="1"/>
</dbReference>
<dbReference type="InterPro" id="IPR042121">
    <property type="entry name" value="MutL_C_regsub"/>
</dbReference>
<dbReference type="PANTHER" id="PTHR10073">
    <property type="entry name" value="DNA MISMATCH REPAIR PROTEIN MLH, PMS, MUTL"/>
    <property type="match status" value="1"/>
</dbReference>
<dbReference type="HAMAP" id="MF_00149">
    <property type="entry name" value="DNA_mis_repair"/>
    <property type="match status" value="1"/>
</dbReference>
<reference evidence="9 10" key="1">
    <citation type="submission" date="2019-02" db="EMBL/GenBank/DDBJ databases">
        <title>Deep-cultivation of Planctomycetes and their phenomic and genomic characterization uncovers novel biology.</title>
        <authorList>
            <person name="Wiegand S."/>
            <person name="Jogler M."/>
            <person name="Boedeker C."/>
            <person name="Pinto D."/>
            <person name="Vollmers J."/>
            <person name="Rivas-Marin E."/>
            <person name="Kohn T."/>
            <person name="Peeters S.H."/>
            <person name="Heuer A."/>
            <person name="Rast P."/>
            <person name="Oberbeckmann S."/>
            <person name="Bunk B."/>
            <person name="Jeske O."/>
            <person name="Meyerdierks A."/>
            <person name="Storesund J.E."/>
            <person name="Kallscheuer N."/>
            <person name="Luecker S."/>
            <person name="Lage O.M."/>
            <person name="Pohl T."/>
            <person name="Merkel B.J."/>
            <person name="Hornburger P."/>
            <person name="Mueller R.-W."/>
            <person name="Bruemmer F."/>
            <person name="Labrenz M."/>
            <person name="Spormann A.M."/>
            <person name="Op den Camp H."/>
            <person name="Overmann J."/>
            <person name="Amann R."/>
            <person name="Jetten M.S.M."/>
            <person name="Mascher T."/>
            <person name="Medema M.H."/>
            <person name="Devos D.P."/>
            <person name="Kaster A.-K."/>
            <person name="Ovreas L."/>
            <person name="Rohde M."/>
            <person name="Galperin M.Y."/>
            <person name="Jogler C."/>
        </authorList>
    </citation>
    <scope>NUCLEOTIDE SEQUENCE [LARGE SCALE GENOMIC DNA]</scope>
    <source>
        <strain evidence="9 10">V22</strain>
    </source>
</reference>
<dbReference type="FunFam" id="3.30.565.10:FF:000003">
    <property type="entry name" value="DNA mismatch repair endonuclease MutL"/>
    <property type="match status" value="1"/>
</dbReference>
<feature type="region of interest" description="Disordered" evidence="6">
    <location>
        <begin position="353"/>
        <end position="439"/>
    </location>
</feature>
<dbReference type="InterPro" id="IPR013507">
    <property type="entry name" value="DNA_mismatch_S5_2-like"/>
</dbReference>
<dbReference type="OrthoDB" id="9763467at2"/>
<keyword evidence="3 5" id="KW-0227">DNA damage</keyword>
<dbReference type="Pfam" id="PF13589">
    <property type="entry name" value="HATPase_c_3"/>
    <property type="match status" value="1"/>
</dbReference>
<dbReference type="GO" id="GO:0140664">
    <property type="term" value="F:ATP-dependent DNA damage sensor activity"/>
    <property type="evidence" value="ECO:0007669"/>
    <property type="project" value="InterPro"/>
</dbReference>
<comment type="similarity">
    <text evidence="1 5">Belongs to the DNA mismatch repair MutL/HexB family.</text>
</comment>
<dbReference type="Gene3D" id="3.30.565.10">
    <property type="entry name" value="Histidine kinase-like ATPase, C-terminal domain"/>
    <property type="match status" value="1"/>
</dbReference>
<dbReference type="GO" id="GO:0032300">
    <property type="term" value="C:mismatch repair complex"/>
    <property type="evidence" value="ECO:0007669"/>
    <property type="project" value="InterPro"/>
</dbReference>
<dbReference type="SUPFAM" id="SSF118116">
    <property type="entry name" value="DNA mismatch repair protein MutL"/>
    <property type="match status" value="1"/>
</dbReference>
<dbReference type="SUPFAM" id="SSF54211">
    <property type="entry name" value="Ribosomal protein S5 domain 2-like"/>
    <property type="match status" value="1"/>
</dbReference>
<evidence type="ECO:0000256" key="4">
    <source>
        <dbReference type="ARBA" id="ARBA00023204"/>
    </source>
</evidence>
<dbReference type="InterPro" id="IPR014790">
    <property type="entry name" value="MutL_C"/>
</dbReference>
<dbReference type="InterPro" id="IPR020667">
    <property type="entry name" value="DNA_mismatch_repair_MutL"/>
</dbReference>
<dbReference type="PANTHER" id="PTHR10073:SF12">
    <property type="entry name" value="DNA MISMATCH REPAIR PROTEIN MLH1"/>
    <property type="match status" value="1"/>
</dbReference>
<protein>
    <recommendedName>
        <fullName evidence="2 5">DNA mismatch repair protein MutL</fullName>
    </recommendedName>
</protein>
<dbReference type="GO" id="GO:0030983">
    <property type="term" value="F:mismatched DNA binding"/>
    <property type="evidence" value="ECO:0007669"/>
    <property type="project" value="InterPro"/>
</dbReference>
<proteinExistence type="inferred from homology"/>
<evidence type="ECO:0000256" key="3">
    <source>
        <dbReference type="ARBA" id="ARBA00022763"/>
    </source>
</evidence>
<keyword evidence="10" id="KW-1185">Reference proteome</keyword>
<dbReference type="EMBL" id="CP036316">
    <property type="protein sequence ID" value="QDT65317.1"/>
    <property type="molecule type" value="Genomic_DNA"/>
</dbReference>
<dbReference type="Pfam" id="PF01119">
    <property type="entry name" value="DNA_mis_repair"/>
    <property type="match status" value="1"/>
</dbReference>
<dbReference type="GO" id="GO:0016887">
    <property type="term" value="F:ATP hydrolysis activity"/>
    <property type="evidence" value="ECO:0007669"/>
    <property type="project" value="InterPro"/>
</dbReference>
<evidence type="ECO:0000259" key="8">
    <source>
        <dbReference type="SMART" id="SM01340"/>
    </source>
</evidence>
<dbReference type="InterPro" id="IPR036890">
    <property type="entry name" value="HATPase_C_sf"/>
</dbReference>
<dbReference type="InterPro" id="IPR037198">
    <property type="entry name" value="MutL_C_sf"/>
</dbReference>
<dbReference type="Gene3D" id="3.30.1540.20">
    <property type="entry name" value="MutL, C-terminal domain, dimerisation subdomain"/>
    <property type="match status" value="1"/>
</dbReference>
<dbReference type="RefSeq" id="WP_145263209.1">
    <property type="nucleotide sequence ID" value="NZ_CP036316.1"/>
</dbReference>
<name>A0A517TAB9_9PLAN</name>
<dbReference type="InterPro" id="IPR038973">
    <property type="entry name" value="MutL/Mlh/Pms-like"/>
</dbReference>
<dbReference type="InterPro" id="IPR014762">
    <property type="entry name" value="DNA_mismatch_repair_CS"/>
</dbReference>
<dbReference type="InterPro" id="IPR042120">
    <property type="entry name" value="MutL_C_dimsub"/>
</dbReference>
<organism evidence="9 10">
    <name type="scientific">Calycomorphotria hydatis</name>
    <dbReference type="NCBI Taxonomy" id="2528027"/>
    <lineage>
        <taxon>Bacteria</taxon>
        <taxon>Pseudomonadati</taxon>
        <taxon>Planctomycetota</taxon>
        <taxon>Planctomycetia</taxon>
        <taxon>Planctomycetales</taxon>
        <taxon>Planctomycetaceae</taxon>
        <taxon>Calycomorphotria</taxon>
    </lineage>
</organism>
<evidence type="ECO:0000256" key="6">
    <source>
        <dbReference type="SAM" id="MobiDB-lite"/>
    </source>
</evidence>
<evidence type="ECO:0000313" key="9">
    <source>
        <dbReference type="EMBL" id="QDT65317.1"/>
    </source>
</evidence>
<dbReference type="InterPro" id="IPR002099">
    <property type="entry name" value="MutL/Mlh/PMS"/>
</dbReference>
<dbReference type="Pfam" id="PF08676">
    <property type="entry name" value="MutL_C"/>
    <property type="match status" value="1"/>
</dbReference>
<keyword evidence="4 5" id="KW-0234">DNA repair</keyword>
<evidence type="ECO:0000313" key="10">
    <source>
        <dbReference type="Proteomes" id="UP000319976"/>
    </source>
</evidence>
<dbReference type="InterPro" id="IPR014721">
    <property type="entry name" value="Ribsml_uS5_D2-typ_fold_subgr"/>
</dbReference>
<dbReference type="SUPFAM" id="SSF55874">
    <property type="entry name" value="ATPase domain of HSP90 chaperone/DNA topoisomerase II/histidine kinase"/>
    <property type="match status" value="1"/>
</dbReference>
<dbReference type="Gene3D" id="3.30.1370.100">
    <property type="entry name" value="MutL, C-terminal domain, regulatory subdomain"/>
    <property type="match status" value="1"/>
</dbReference>
<evidence type="ECO:0000256" key="2">
    <source>
        <dbReference type="ARBA" id="ARBA00021975"/>
    </source>
</evidence>
<feature type="compositionally biased region" description="Polar residues" evidence="6">
    <location>
        <begin position="400"/>
        <end position="439"/>
    </location>
</feature>
<feature type="domain" description="DNA mismatch repair protein S5" evidence="8">
    <location>
        <begin position="224"/>
        <end position="342"/>
    </location>
</feature>
<accession>A0A517TAB9</accession>
<dbReference type="Gene3D" id="3.30.230.10">
    <property type="match status" value="1"/>
</dbReference>
<dbReference type="AlphaFoldDB" id="A0A517TAB9"/>
<evidence type="ECO:0000259" key="7">
    <source>
        <dbReference type="SMART" id="SM00853"/>
    </source>
</evidence>
<feature type="domain" description="MutL C-terminal dimerisation" evidence="7">
    <location>
        <begin position="443"/>
        <end position="586"/>
    </location>
</feature>
<dbReference type="SMART" id="SM01340">
    <property type="entry name" value="DNA_mis_repair"/>
    <property type="match status" value="1"/>
</dbReference>
<dbReference type="GO" id="GO:0005524">
    <property type="term" value="F:ATP binding"/>
    <property type="evidence" value="ECO:0007669"/>
    <property type="project" value="InterPro"/>
</dbReference>
<dbReference type="InterPro" id="IPR020568">
    <property type="entry name" value="Ribosomal_Su5_D2-typ_SF"/>
</dbReference>
<dbReference type="NCBIfam" id="TIGR00585">
    <property type="entry name" value="mutl"/>
    <property type="match status" value="1"/>
</dbReference>
<dbReference type="KEGG" id="chya:V22_25660"/>
<feature type="compositionally biased region" description="Basic and acidic residues" evidence="6">
    <location>
        <begin position="367"/>
        <end position="378"/>
    </location>
</feature>
<comment type="function">
    <text evidence="5">This protein is involved in the repair of mismatches in DNA. It is required for dam-dependent methyl-directed DNA mismatch repair. May act as a 'molecular matchmaker', a protein that promotes the formation of a stable complex between two or more DNA-binding proteins in an ATP-dependent manner without itself being part of a final effector complex.</text>
</comment>
<sequence length="630" mass="69972">MEFTQTEGIVAEAEGETRIRQLPPDVINKIAAGEVIERPASVVKELLENSLDALSTRIDLDISRGGTERICVTDDGEGIAAEQLPLAIASHATSKLVTAEDLFRVQTMGFRGEALASISAVSQFRLRSRQASSELGAELVVEGGFPQPIKPVGCPAGTRIEVRNLFCNTPVRRKFLKTVSTEFGHIAEQFTRIALGQPRLSMTLTHDERTVFDLPAVDSLLDRLELFFGSGTTAKMIPVESEVGDVRLWGYVGHPEVNRSSRKAQYLFLNGRWIQDRSLQHALSEAYRGLIMVGRHPMAFLFLEMPSEMADVNVHPTKAEVRFADSSALYRQLLSTLRTKFLGMDLSGTMNLADRQKQGDDPAQLAERQHEQQRDLRDWANQALSDWKPAPASGLPPLPTVTQQNEPTSQANSTQFEPNTSQPEADSTVTPEPSSDTLQTAPRVMQVMDTYIVAETAQGLTLIDQHALHERVMYEYLRERVLNGAVETQRLLVPETLELSPRSVAIALEYRDLFEQVGYPIEEFGGNTILLSGYPALMSRSNYGAIFRDLLEHLGDTEGNPSRRDSIDALLHMMSCKAAIKAGQRLSDDEMQTLLAKRHLIDDAHHCPHGRPTALVLSREELDRQFGRLG</sequence>
<evidence type="ECO:0000256" key="5">
    <source>
        <dbReference type="HAMAP-Rule" id="MF_00149"/>
    </source>
</evidence>
<dbReference type="GO" id="GO:0006298">
    <property type="term" value="P:mismatch repair"/>
    <property type="evidence" value="ECO:0007669"/>
    <property type="project" value="UniProtKB-UniRule"/>
</dbReference>
<dbReference type="CDD" id="cd00782">
    <property type="entry name" value="MutL_Trans"/>
    <property type="match status" value="1"/>
</dbReference>
<gene>
    <name evidence="5 9" type="primary">mutL</name>
    <name evidence="9" type="ORF">V22_25660</name>
</gene>
<dbReference type="SMART" id="SM00853">
    <property type="entry name" value="MutL_C"/>
    <property type="match status" value="1"/>
</dbReference>
<dbReference type="Proteomes" id="UP000319976">
    <property type="component" value="Chromosome"/>
</dbReference>